<dbReference type="InterPro" id="IPR002666">
    <property type="entry name" value="Folate_carrier"/>
</dbReference>
<comment type="similarity">
    <text evidence="1">Belongs to the reduced folate carrier (RFC) transporter (TC 2.A.48) family.</text>
</comment>
<accession>A0A8K0F0R2</accession>
<protein>
    <submittedName>
        <fullName evidence="3">Mitochondrial folate carrier superfamily member</fullName>
    </submittedName>
</protein>
<feature type="transmembrane region" description="Helical" evidence="2">
    <location>
        <begin position="163"/>
        <end position="181"/>
    </location>
</feature>
<feature type="transmembrane region" description="Helical" evidence="2">
    <location>
        <begin position="373"/>
        <end position="398"/>
    </location>
</feature>
<dbReference type="Pfam" id="PF01770">
    <property type="entry name" value="Folate_carrier"/>
    <property type="match status" value="1"/>
</dbReference>
<dbReference type="GO" id="GO:0090482">
    <property type="term" value="F:vitamin transmembrane transporter activity"/>
    <property type="evidence" value="ECO:0007669"/>
    <property type="project" value="InterPro"/>
</dbReference>
<dbReference type="InterPro" id="IPR036259">
    <property type="entry name" value="MFS_trans_sf"/>
</dbReference>
<dbReference type="PANTHER" id="PTHR10686">
    <property type="entry name" value="FOLATE TRANSPORTER"/>
    <property type="match status" value="1"/>
</dbReference>
<evidence type="ECO:0000313" key="4">
    <source>
        <dbReference type="Proteomes" id="UP000799049"/>
    </source>
</evidence>
<feature type="transmembrane region" description="Helical" evidence="2">
    <location>
        <begin position="44"/>
        <end position="60"/>
    </location>
</feature>
<reference evidence="3" key="1">
    <citation type="submission" date="2019-09" db="EMBL/GenBank/DDBJ databases">
        <title>The Mitochondrial Proteome of the Jakobid, Andalucia godoyi, a Protist With the Most Gene-Rich and Bacteria-Like Mitochondrial Genome.</title>
        <authorList>
            <person name="Gray M.W."/>
            <person name="Burger G."/>
            <person name="Derelle R."/>
            <person name="Klimes V."/>
            <person name="Leger M."/>
            <person name="Sarrasin M."/>
            <person name="Vlcek C."/>
            <person name="Roger A.J."/>
            <person name="Elias M."/>
            <person name="Lang B.F."/>
        </authorList>
    </citation>
    <scope>NUCLEOTIDE SEQUENCE</scope>
    <source>
        <strain evidence="3">And28</strain>
    </source>
</reference>
<dbReference type="Gene3D" id="1.20.1250.20">
    <property type="entry name" value="MFS general substrate transporter like domains"/>
    <property type="match status" value="1"/>
</dbReference>
<feature type="transmembrane region" description="Helical" evidence="2">
    <location>
        <begin position="135"/>
        <end position="157"/>
    </location>
</feature>
<keyword evidence="2" id="KW-0812">Transmembrane</keyword>
<name>A0A8K0F0R2_ANDGO</name>
<gene>
    <name evidence="3" type="ORF">ANDGO_00503</name>
</gene>
<comment type="caution">
    <text evidence="3">The sequence shown here is derived from an EMBL/GenBank/DDBJ whole genome shotgun (WGS) entry which is preliminary data.</text>
</comment>
<dbReference type="Proteomes" id="UP000799049">
    <property type="component" value="Unassembled WGS sequence"/>
</dbReference>
<keyword evidence="4" id="KW-1185">Reference proteome</keyword>
<feature type="transmembrane region" description="Helical" evidence="2">
    <location>
        <begin position="260"/>
        <end position="279"/>
    </location>
</feature>
<dbReference type="GO" id="GO:0005886">
    <property type="term" value="C:plasma membrane"/>
    <property type="evidence" value="ECO:0007669"/>
    <property type="project" value="TreeGrafter"/>
</dbReference>
<proteinExistence type="inferred from homology"/>
<feature type="transmembrane region" description="Helical" evidence="2">
    <location>
        <begin position="311"/>
        <end position="334"/>
    </location>
</feature>
<evidence type="ECO:0000256" key="1">
    <source>
        <dbReference type="ARBA" id="ARBA00005773"/>
    </source>
</evidence>
<keyword evidence="2" id="KW-1133">Transmembrane helix</keyword>
<feature type="transmembrane region" description="Helical" evidence="2">
    <location>
        <begin position="346"/>
        <end position="367"/>
    </location>
</feature>
<dbReference type="AlphaFoldDB" id="A0A8K0F0R2"/>
<feature type="transmembrane region" description="Helical" evidence="2">
    <location>
        <begin position="98"/>
        <end position="123"/>
    </location>
</feature>
<feature type="transmembrane region" description="Helical" evidence="2">
    <location>
        <begin position="225"/>
        <end position="248"/>
    </location>
</feature>
<evidence type="ECO:0000313" key="3">
    <source>
        <dbReference type="EMBL" id="KAF0852526.1"/>
    </source>
</evidence>
<feature type="transmembrane region" description="Helical" evidence="2">
    <location>
        <begin position="72"/>
        <end position="92"/>
    </location>
</feature>
<keyword evidence="2" id="KW-0472">Membrane</keyword>
<dbReference type="SUPFAM" id="SSF103473">
    <property type="entry name" value="MFS general substrate transporter"/>
    <property type="match status" value="1"/>
</dbReference>
<feature type="transmembrane region" description="Helical" evidence="2">
    <location>
        <begin position="286"/>
        <end position="305"/>
    </location>
</feature>
<dbReference type="EMBL" id="VRVR01000032">
    <property type="protein sequence ID" value="KAF0852526.1"/>
    <property type="molecule type" value="Genomic_DNA"/>
</dbReference>
<dbReference type="PANTHER" id="PTHR10686:SF18">
    <property type="entry name" value="IP11787P-RELATED"/>
    <property type="match status" value="1"/>
</dbReference>
<organism evidence="3 4">
    <name type="scientific">Andalucia godoyi</name>
    <name type="common">Flagellate</name>
    <dbReference type="NCBI Taxonomy" id="505711"/>
    <lineage>
        <taxon>Eukaryota</taxon>
        <taxon>Discoba</taxon>
        <taxon>Jakobida</taxon>
        <taxon>Andalucina</taxon>
        <taxon>Andaluciidae</taxon>
        <taxon>Andalucia</taxon>
    </lineage>
</organism>
<evidence type="ECO:0000256" key="2">
    <source>
        <dbReference type="SAM" id="Phobius"/>
    </source>
</evidence>
<sequence length="436" mass="47891">MKYALVRASLSAFQAAFSFSDSYVVHILASRSSVDRVVSNVLPWFTYAYLMSMCLLLLLYTFRANHRFFDRYIIYVGGLLRSLTLFLLFMSKSETMDIVLECCSGASFATFPSLWGYLLVLFPEKPHKAMATARSTYFAALVSSALLGFAMIATSAIPLSDVILLSFVVCSTLFVAVVIFLPRSICGNSPSAAGTRTADGKVYNSRNWIGELGDAFKRIRWSRRLLFWASMVAVSTAIHSWVLTFWQALAEPIDWRRNGVVVAVAYSASTFSAYLARYAPPAHRRAAVNLCGIMCLVSALVLFLLSRSGNFWGLCATMAIYHALFTALNCVSLVQLGQEAENEPSLMILLSTIIALGIQSVIQVVTVSTSTSLSVIFEGVAFALGTFAAIWLLVFLLFKSRMPSADRLESQRDPVVAALAEQSDTVQLLQDSATVL</sequence>